<evidence type="ECO:0000259" key="14">
    <source>
        <dbReference type="Pfam" id="PF03007"/>
    </source>
</evidence>
<evidence type="ECO:0000256" key="10">
    <source>
        <dbReference type="ARBA" id="ARBA00023098"/>
    </source>
</evidence>
<evidence type="ECO:0000256" key="12">
    <source>
        <dbReference type="ARBA" id="ARBA00048109"/>
    </source>
</evidence>
<dbReference type="GO" id="GO:0001666">
    <property type="term" value="P:response to hypoxia"/>
    <property type="evidence" value="ECO:0007669"/>
    <property type="project" value="TreeGrafter"/>
</dbReference>
<evidence type="ECO:0000256" key="1">
    <source>
        <dbReference type="ARBA" id="ARBA00004496"/>
    </source>
</evidence>
<dbReference type="InterPro" id="IPR005398">
    <property type="entry name" value="Tubby_N"/>
</dbReference>
<evidence type="ECO:0000256" key="5">
    <source>
        <dbReference type="ARBA" id="ARBA00013244"/>
    </source>
</evidence>
<evidence type="ECO:0000256" key="13">
    <source>
        <dbReference type="SAM" id="MobiDB-lite"/>
    </source>
</evidence>
<evidence type="ECO:0000256" key="11">
    <source>
        <dbReference type="ARBA" id="ARBA00023315"/>
    </source>
</evidence>
<dbReference type="PANTHER" id="PTHR31650">
    <property type="entry name" value="O-ACYLTRANSFERASE (WSD1-LIKE) FAMILY PROTEIN"/>
    <property type="match status" value="1"/>
</dbReference>
<evidence type="ECO:0000256" key="9">
    <source>
        <dbReference type="ARBA" id="ARBA00022798"/>
    </source>
</evidence>
<sequence length="538" mass="57679">MKQLNGTDNLFLAMEKGNQTAHVAGLAIYDPATAPGGAVRFKDILKFYEARLNVSKIFKRRLVRVPMDVDRPHWVDDAGIDIEYHIRHIALPYPGDWRQLCIQIARIHARPLDLSRPAWEAYVIEGLDNIAGVPPGAFAMYTKFHHAAIDGEAGAALIGALHSPAPTLKAASGDEASVTVVDRDPTAVELLSRAVGNNFNRMVLASKLVRELAPVALGLGKKQLEAWRSGVEPEQAELNPRKAPKTRFNEALSPHRVVEMLKLPLDEIQAIRKLCPGSTVNDVFMAVCGGALHRYLKGKGELPEETLNAQMPVSTRGEVKNADAGVQIGTAVLPLFTGLDDDGQRLRKIHAAAGVAKQQMELLGKDLAGRLFDVLPGAAAQLALKNLIIPKLNLTVSNVRGPSVPLYMAGAQLLAFMPINMLLNGMGLSVTGFSYNGVLWVCLVADRKMLPDPEAFRQAIESSFQGLLAAATAEAAACARPAPKPARKSAAAAPAVRAPKRAPKRAAKPAAVETPAAFPGKTRRPSPASPRSKRAAAV</sequence>
<evidence type="ECO:0000256" key="6">
    <source>
        <dbReference type="ARBA" id="ARBA00022490"/>
    </source>
</evidence>
<comment type="pathway">
    <text evidence="2">Glycerolipid metabolism; triacylglycerol biosynthesis.</text>
</comment>
<keyword evidence="6" id="KW-0963">Cytoplasm</keyword>
<dbReference type="EC" id="2.3.1.20" evidence="5"/>
<organism evidence="16 17">
    <name type="scientific">Roseateles oligotrophus</name>
    <dbReference type="NCBI Taxonomy" id="1769250"/>
    <lineage>
        <taxon>Bacteria</taxon>
        <taxon>Pseudomonadati</taxon>
        <taxon>Pseudomonadota</taxon>
        <taxon>Betaproteobacteria</taxon>
        <taxon>Burkholderiales</taxon>
        <taxon>Sphaerotilaceae</taxon>
        <taxon>Roseateles</taxon>
    </lineage>
</organism>
<keyword evidence="7" id="KW-0444">Lipid biosynthesis</keyword>
<dbReference type="RefSeq" id="WP_184299181.1">
    <property type="nucleotide sequence ID" value="NZ_JACHLP010000004.1"/>
</dbReference>
<dbReference type="GO" id="GO:0071731">
    <property type="term" value="P:response to nitric oxide"/>
    <property type="evidence" value="ECO:0007669"/>
    <property type="project" value="TreeGrafter"/>
</dbReference>
<dbReference type="InterPro" id="IPR045034">
    <property type="entry name" value="O-acyltransferase_WSD1-like"/>
</dbReference>
<feature type="compositionally biased region" description="Low complexity" evidence="13">
    <location>
        <begin position="508"/>
        <end position="517"/>
    </location>
</feature>
<evidence type="ECO:0000256" key="3">
    <source>
        <dbReference type="ARBA" id="ARBA00005189"/>
    </source>
</evidence>
<reference evidence="16 17" key="1">
    <citation type="submission" date="2020-08" db="EMBL/GenBank/DDBJ databases">
        <title>Functional genomics of gut bacteria from endangered species of beetles.</title>
        <authorList>
            <person name="Carlos-Shanley C."/>
        </authorList>
    </citation>
    <scope>NUCLEOTIDE SEQUENCE [LARGE SCALE GENOMIC DNA]</scope>
    <source>
        <strain evidence="16 17">S00239</strain>
    </source>
</reference>
<dbReference type="Pfam" id="PF03007">
    <property type="entry name" value="WS_DGAT_cat"/>
    <property type="match status" value="1"/>
</dbReference>
<evidence type="ECO:0000256" key="2">
    <source>
        <dbReference type="ARBA" id="ARBA00004771"/>
    </source>
</evidence>
<keyword evidence="17" id="KW-1185">Reference proteome</keyword>
<evidence type="ECO:0000313" key="17">
    <source>
        <dbReference type="Proteomes" id="UP000562027"/>
    </source>
</evidence>
<dbReference type="GO" id="GO:0006071">
    <property type="term" value="P:glycerol metabolic process"/>
    <property type="evidence" value="ECO:0007669"/>
    <property type="project" value="UniProtKB-KW"/>
</dbReference>
<keyword evidence="9" id="KW-0319">Glycerol metabolism</keyword>
<accession>A0A840L666</accession>
<feature type="domain" description="O-acyltransferase WSD1-like N-terminal" evidence="14">
    <location>
        <begin position="4"/>
        <end position="284"/>
    </location>
</feature>
<dbReference type="GO" id="GO:0004144">
    <property type="term" value="F:diacylglycerol O-acyltransferase activity"/>
    <property type="evidence" value="ECO:0007669"/>
    <property type="project" value="UniProtKB-EC"/>
</dbReference>
<dbReference type="PANTHER" id="PTHR31650:SF1">
    <property type="entry name" value="WAX ESTER SYNTHASE_DIACYLGLYCEROL ACYLTRANSFERASE 4-RELATED"/>
    <property type="match status" value="1"/>
</dbReference>
<dbReference type="GO" id="GO:0005737">
    <property type="term" value="C:cytoplasm"/>
    <property type="evidence" value="ECO:0007669"/>
    <property type="project" value="UniProtKB-SubCell"/>
</dbReference>
<evidence type="ECO:0000313" key="16">
    <source>
        <dbReference type="EMBL" id="MBB4843680.1"/>
    </source>
</evidence>
<dbReference type="NCBIfam" id="TIGR02946">
    <property type="entry name" value="acyl_WS_DGAT"/>
    <property type="match status" value="1"/>
</dbReference>
<evidence type="ECO:0000256" key="8">
    <source>
        <dbReference type="ARBA" id="ARBA00022679"/>
    </source>
</evidence>
<name>A0A840L666_9BURK</name>
<feature type="compositionally biased region" description="Basic residues" evidence="13">
    <location>
        <begin position="498"/>
        <end position="507"/>
    </location>
</feature>
<comment type="similarity">
    <text evidence="4">Belongs to the long-chain O-acyltransferase family.</text>
</comment>
<keyword evidence="8 16" id="KW-0808">Transferase</keyword>
<feature type="compositionally biased region" description="Low complexity" evidence="13">
    <location>
        <begin position="488"/>
        <end position="497"/>
    </location>
</feature>
<dbReference type="GO" id="GO:0019432">
    <property type="term" value="P:triglyceride biosynthetic process"/>
    <property type="evidence" value="ECO:0007669"/>
    <property type="project" value="UniProtKB-UniPathway"/>
</dbReference>
<proteinExistence type="inferred from homology"/>
<dbReference type="Pfam" id="PF06974">
    <property type="entry name" value="WS_DGAT_C"/>
    <property type="match status" value="1"/>
</dbReference>
<dbReference type="EMBL" id="JACHLP010000004">
    <property type="protein sequence ID" value="MBB4843680.1"/>
    <property type="molecule type" value="Genomic_DNA"/>
</dbReference>
<dbReference type="InterPro" id="IPR009721">
    <property type="entry name" value="O-acyltransferase_WSD1_C"/>
</dbReference>
<dbReference type="Proteomes" id="UP000562027">
    <property type="component" value="Unassembled WGS sequence"/>
</dbReference>
<dbReference type="AlphaFoldDB" id="A0A840L666"/>
<feature type="region of interest" description="Disordered" evidence="13">
    <location>
        <begin position="481"/>
        <end position="538"/>
    </location>
</feature>
<evidence type="ECO:0000256" key="7">
    <source>
        <dbReference type="ARBA" id="ARBA00022516"/>
    </source>
</evidence>
<dbReference type="PRINTS" id="PR01574">
    <property type="entry name" value="TUBBYPROTEIN"/>
</dbReference>
<dbReference type="InterPro" id="IPR014292">
    <property type="entry name" value="Acyl_transf_WS/DGAT"/>
</dbReference>
<comment type="pathway">
    <text evidence="3">Lipid metabolism.</text>
</comment>
<dbReference type="GO" id="GO:0005886">
    <property type="term" value="C:plasma membrane"/>
    <property type="evidence" value="ECO:0007669"/>
    <property type="project" value="TreeGrafter"/>
</dbReference>
<dbReference type="InterPro" id="IPR004255">
    <property type="entry name" value="O-acyltransferase_WSD1_N"/>
</dbReference>
<dbReference type="UniPathway" id="UPA00282"/>
<evidence type="ECO:0000256" key="4">
    <source>
        <dbReference type="ARBA" id="ARBA00009587"/>
    </source>
</evidence>
<dbReference type="GO" id="GO:0051701">
    <property type="term" value="P:biological process involved in interaction with host"/>
    <property type="evidence" value="ECO:0007669"/>
    <property type="project" value="TreeGrafter"/>
</dbReference>
<feature type="domain" description="O-acyltransferase WSD1 C-terminal" evidence="15">
    <location>
        <begin position="325"/>
        <end position="466"/>
    </location>
</feature>
<comment type="caution">
    <text evidence="16">The sequence shown here is derived from an EMBL/GenBank/DDBJ whole genome shotgun (WGS) entry which is preliminary data.</text>
</comment>
<protein>
    <recommendedName>
        <fullName evidence="5">diacylglycerol O-acyltransferase</fullName>
        <ecNumber evidence="5">2.3.1.20</ecNumber>
    </recommendedName>
</protein>
<gene>
    <name evidence="16" type="ORF">HNP55_002203</name>
</gene>
<keyword evidence="10" id="KW-0443">Lipid metabolism</keyword>
<comment type="catalytic activity">
    <reaction evidence="12">
        <text>an acyl-CoA + a 1,2-diacyl-sn-glycerol = a triacyl-sn-glycerol + CoA</text>
        <dbReference type="Rhea" id="RHEA:10868"/>
        <dbReference type="ChEBI" id="CHEBI:17815"/>
        <dbReference type="ChEBI" id="CHEBI:57287"/>
        <dbReference type="ChEBI" id="CHEBI:58342"/>
        <dbReference type="ChEBI" id="CHEBI:64615"/>
        <dbReference type="EC" id="2.3.1.20"/>
    </reaction>
</comment>
<comment type="subcellular location">
    <subcellularLocation>
        <location evidence="1">Cytoplasm</location>
    </subcellularLocation>
</comment>
<keyword evidence="11 16" id="KW-0012">Acyltransferase</keyword>
<evidence type="ECO:0000259" key="15">
    <source>
        <dbReference type="Pfam" id="PF06974"/>
    </source>
</evidence>